<dbReference type="OrthoDB" id="10257085at2759"/>
<accession>A0A8S4QV00</accession>
<gene>
    <name evidence="2" type="primary">jg20876</name>
    <name evidence="2" type="ORF">PAEG_LOCUS6681</name>
</gene>
<feature type="domain" description="Phosphoribosyltransferase" evidence="1">
    <location>
        <begin position="1"/>
        <end position="32"/>
    </location>
</feature>
<dbReference type="InterPro" id="IPR000836">
    <property type="entry name" value="PRTase_dom"/>
</dbReference>
<dbReference type="Proteomes" id="UP000838756">
    <property type="component" value="Unassembled WGS sequence"/>
</dbReference>
<dbReference type="Gene3D" id="3.40.50.2020">
    <property type="match status" value="1"/>
</dbReference>
<evidence type="ECO:0000313" key="2">
    <source>
        <dbReference type="EMBL" id="CAH2221158.1"/>
    </source>
</evidence>
<dbReference type="SUPFAM" id="SSF53271">
    <property type="entry name" value="PRTase-like"/>
    <property type="match status" value="1"/>
</dbReference>
<keyword evidence="3" id="KW-1185">Reference proteome</keyword>
<evidence type="ECO:0000259" key="1">
    <source>
        <dbReference type="Pfam" id="PF14681"/>
    </source>
</evidence>
<evidence type="ECO:0000313" key="3">
    <source>
        <dbReference type="Proteomes" id="UP000838756"/>
    </source>
</evidence>
<dbReference type="InterPro" id="IPR029057">
    <property type="entry name" value="PRTase-like"/>
</dbReference>
<sequence length="38" mass="4218">VKIVTSALDPEINEKFYVLPGIGNFGDRYFGTEPADDE</sequence>
<name>A0A8S4QV00_9NEOP</name>
<dbReference type="EMBL" id="CAKXAJ010020299">
    <property type="protein sequence ID" value="CAH2221158.1"/>
    <property type="molecule type" value="Genomic_DNA"/>
</dbReference>
<dbReference type="AlphaFoldDB" id="A0A8S4QV00"/>
<dbReference type="Pfam" id="PF14681">
    <property type="entry name" value="UPRTase"/>
    <property type="match status" value="1"/>
</dbReference>
<comment type="caution">
    <text evidence="2">The sequence shown here is derived from an EMBL/GenBank/DDBJ whole genome shotgun (WGS) entry which is preliminary data.</text>
</comment>
<protein>
    <submittedName>
        <fullName evidence="2">Jg20876 protein</fullName>
    </submittedName>
</protein>
<organism evidence="2 3">
    <name type="scientific">Pararge aegeria aegeria</name>
    <dbReference type="NCBI Taxonomy" id="348720"/>
    <lineage>
        <taxon>Eukaryota</taxon>
        <taxon>Metazoa</taxon>
        <taxon>Ecdysozoa</taxon>
        <taxon>Arthropoda</taxon>
        <taxon>Hexapoda</taxon>
        <taxon>Insecta</taxon>
        <taxon>Pterygota</taxon>
        <taxon>Neoptera</taxon>
        <taxon>Endopterygota</taxon>
        <taxon>Lepidoptera</taxon>
        <taxon>Glossata</taxon>
        <taxon>Ditrysia</taxon>
        <taxon>Papilionoidea</taxon>
        <taxon>Nymphalidae</taxon>
        <taxon>Satyrinae</taxon>
        <taxon>Satyrini</taxon>
        <taxon>Parargina</taxon>
        <taxon>Pararge</taxon>
    </lineage>
</organism>
<proteinExistence type="predicted"/>
<reference evidence="2" key="1">
    <citation type="submission" date="2022-03" db="EMBL/GenBank/DDBJ databases">
        <authorList>
            <person name="Lindestad O."/>
        </authorList>
    </citation>
    <scope>NUCLEOTIDE SEQUENCE</scope>
</reference>
<feature type="non-terminal residue" evidence="2">
    <location>
        <position position="1"/>
    </location>
</feature>